<reference evidence="3" key="1">
    <citation type="submission" date="2022-10" db="EMBL/GenBank/DDBJ databases">
        <title>Adaptive evolution leads to modifications in subtelomeric GC content in a zoonotic Cryptosporidium species.</title>
        <authorList>
            <person name="Li J."/>
            <person name="Feng Y."/>
            <person name="Xiao L."/>
        </authorList>
    </citation>
    <scope>NUCLEOTIDE SEQUENCE</scope>
    <source>
        <strain evidence="3">33844</strain>
    </source>
</reference>
<evidence type="ECO:0000256" key="2">
    <source>
        <dbReference type="SAM" id="SignalP"/>
    </source>
</evidence>
<evidence type="ECO:0000256" key="1">
    <source>
        <dbReference type="SAM" id="MobiDB-lite"/>
    </source>
</evidence>
<dbReference type="Proteomes" id="UP001067231">
    <property type="component" value="Unassembled WGS sequence"/>
</dbReference>
<gene>
    <name evidence="3" type="ORF">OJ253_2644</name>
</gene>
<keyword evidence="2" id="KW-0732">Signal</keyword>
<comment type="caution">
    <text evidence="3">The sequence shown here is derived from an EMBL/GenBank/DDBJ whole genome shotgun (WGS) entry which is preliminary data.</text>
</comment>
<accession>A0A9D5DF65</accession>
<name>A0A9D5DF65_9CRYT</name>
<dbReference type="OrthoDB" id="343800at2759"/>
<organism evidence="3">
    <name type="scientific">Cryptosporidium canis</name>
    <dbReference type="NCBI Taxonomy" id="195482"/>
    <lineage>
        <taxon>Eukaryota</taxon>
        <taxon>Sar</taxon>
        <taxon>Alveolata</taxon>
        <taxon>Apicomplexa</taxon>
        <taxon>Conoidasida</taxon>
        <taxon>Coccidia</taxon>
        <taxon>Eucoccidiorida</taxon>
        <taxon>Eimeriorina</taxon>
        <taxon>Cryptosporidiidae</taxon>
        <taxon>Cryptosporidium</taxon>
    </lineage>
</organism>
<sequence length="303" mass="33758">MVKLTLKRAAVFIVALVCFVDLVKSQKDEKPEVRSLGHKRGVVAEQTVFVDRPYFVEQPIYYPYPYAYAYPYSYQYPYGVPGYPYNYSYTYTRTTSRPGGVVTQSPVGYAAPLPYAPLPPPYLRYLGNDTSIIRDEGLEASPVQLGNKTQVELISQSNNSINEWSDQKDRAVSDKFPAISGLDGVDLAESADMSVNPSHNETSQVDSADVIYYRNSSNLRVLARKGLLERVEEKVSDVLDGMKKRINGDDGSKQVEEDPRDGDTSHLSGNGTTKHDKKTPNGNKIIKQVFNTIEDIVSNTFSG</sequence>
<protein>
    <submittedName>
        <fullName evidence="3">Signal peptide protein</fullName>
    </submittedName>
</protein>
<dbReference type="AlphaFoldDB" id="A0A9D5DF65"/>
<dbReference type="EMBL" id="JAPCXC010000072">
    <property type="protein sequence ID" value="KAJ1606709.1"/>
    <property type="molecule type" value="Genomic_DNA"/>
</dbReference>
<proteinExistence type="predicted"/>
<feature type="region of interest" description="Disordered" evidence="1">
    <location>
        <begin position="242"/>
        <end position="283"/>
    </location>
</feature>
<evidence type="ECO:0000313" key="3">
    <source>
        <dbReference type="EMBL" id="KAJ1606709.1"/>
    </source>
</evidence>
<feature type="chain" id="PRO_5038888277" evidence="2">
    <location>
        <begin position="26"/>
        <end position="303"/>
    </location>
</feature>
<feature type="signal peptide" evidence="2">
    <location>
        <begin position="1"/>
        <end position="25"/>
    </location>
</feature>
<feature type="compositionally biased region" description="Basic and acidic residues" evidence="1">
    <location>
        <begin position="242"/>
        <end position="264"/>
    </location>
</feature>